<dbReference type="EMBL" id="JAPZVQ010000001">
    <property type="protein sequence ID" value="MDA1383437.1"/>
    <property type="molecule type" value="Genomic_DNA"/>
</dbReference>
<dbReference type="Proteomes" id="UP001145799">
    <property type="component" value="Unassembled WGS sequence"/>
</dbReference>
<dbReference type="RefSeq" id="WP_270119420.1">
    <property type="nucleotide sequence ID" value="NZ_BAAAOM010000002.1"/>
</dbReference>
<keyword evidence="1" id="KW-0472">Membrane</keyword>
<dbReference type="AlphaFoldDB" id="A0A9X3PIF4"/>
<accession>A0A9X3PIF4</accession>
<evidence type="ECO:0000256" key="1">
    <source>
        <dbReference type="SAM" id="Phobius"/>
    </source>
</evidence>
<evidence type="ECO:0000313" key="4">
    <source>
        <dbReference type="Proteomes" id="UP001145799"/>
    </source>
</evidence>
<keyword evidence="5" id="KW-1185">Reference proteome</keyword>
<dbReference type="Proteomes" id="UP001183604">
    <property type="component" value="Unassembled WGS sequence"/>
</dbReference>
<name>A0A9X3PIF4_9ACTN</name>
<gene>
    <name evidence="3" type="ORF">J2S69_000162</name>
    <name evidence="2" type="ORF">O2L01_00475</name>
</gene>
<sequence length="58" mass="6033">MRASYVGLLAGMLLAIAIIVGQAMAVLLVLVLGGLGYVAGALLGGEGSAFRHPRRRRR</sequence>
<comment type="caution">
    <text evidence="2">The sequence shown here is derived from an EMBL/GenBank/DDBJ whole genome shotgun (WGS) entry which is preliminary data.</text>
</comment>
<dbReference type="EMBL" id="JAVDYD010000001">
    <property type="protein sequence ID" value="MDR7336443.1"/>
    <property type="molecule type" value="Genomic_DNA"/>
</dbReference>
<evidence type="ECO:0000313" key="3">
    <source>
        <dbReference type="EMBL" id="MDR7336443.1"/>
    </source>
</evidence>
<feature type="transmembrane region" description="Helical" evidence="1">
    <location>
        <begin position="27"/>
        <end position="50"/>
    </location>
</feature>
<reference evidence="3 5" key="2">
    <citation type="submission" date="2023-07" db="EMBL/GenBank/DDBJ databases">
        <title>Sequencing the genomes of 1000 actinobacteria strains.</title>
        <authorList>
            <person name="Klenk H.-P."/>
        </authorList>
    </citation>
    <scope>NUCLEOTIDE SEQUENCE [LARGE SCALE GENOMIC DNA]</scope>
    <source>
        <strain evidence="3 5">DSM 44724</strain>
    </source>
</reference>
<evidence type="ECO:0000313" key="2">
    <source>
        <dbReference type="EMBL" id="MDA1383437.1"/>
    </source>
</evidence>
<keyword evidence="1" id="KW-1133">Transmembrane helix</keyword>
<protein>
    <submittedName>
        <fullName evidence="3">Membrane protein</fullName>
    </submittedName>
</protein>
<organism evidence="2 4">
    <name type="scientific">Glycomyces lechevalierae</name>
    <dbReference type="NCBI Taxonomy" id="256034"/>
    <lineage>
        <taxon>Bacteria</taxon>
        <taxon>Bacillati</taxon>
        <taxon>Actinomycetota</taxon>
        <taxon>Actinomycetes</taxon>
        <taxon>Glycomycetales</taxon>
        <taxon>Glycomycetaceae</taxon>
        <taxon>Glycomyces</taxon>
    </lineage>
</organism>
<evidence type="ECO:0000313" key="5">
    <source>
        <dbReference type="Proteomes" id="UP001183604"/>
    </source>
</evidence>
<reference evidence="2" key="1">
    <citation type="submission" date="2022-12" db="EMBL/GenBank/DDBJ databases">
        <title>Gycomyces niveus sp.nov., a novel actinomycete isolated from soil in Shouguang.</title>
        <authorList>
            <person name="Yang X."/>
        </authorList>
    </citation>
    <scope>NUCLEOTIDE SEQUENCE</scope>
    <source>
        <strain evidence="2">DSM 44724</strain>
    </source>
</reference>
<proteinExistence type="predicted"/>
<keyword evidence="1" id="KW-0812">Transmembrane</keyword>